<keyword evidence="2" id="KW-0378">Hydrolase</keyword>
<comment type="similarity">
    <text evidence="1">Belongs to the peptidase S33 family.</text>
</comment>
<accession>A0ABX8RZ72</accession>
<reference evidence="3 4" key="1">
    <citation type="submission" date="2021-07" db="EMBL/GenBank/DDBJ databases">
        <title>Whole Genome Sequence of Nocardia Iowensis.</title>
        <authorList>
            <person name="Lamm A."/>
            <person name="Collins-Fairclough A.M."/>
            <person name="Bunk B."/>
            <person name="Sproer C."/>
        </authorList>
    </citation>
    <scope>NUCLEOTIDE SEQUENCE [LARGE SCALE GENOMIC DNA]</scope>
    <source>
        <strain evidence="3 4">NRRL 5646</strain>
    </source>
</reference>
<sequence length="214" mass="23444">MGRTQHSGDAGSAVSPLVGAAAPDRVVGVHVTTGPAPVPFAPLPDDQYAKLTRSEQQRLDRFFAENPATPGYLGLQSQRPQTLAYGLVDSPVGQLAWIMDKFWEWTRPKQTLPEQIIDKDILLTNVMLYWLTGTAGTSAYATYVRGGGWGPEPNSGVPTAVLLTPIDWAIRSYSAPSHTITRWTELDHGGHFATLEIPGELTGDLREFFRDKRS</sequence>
<evidence type="ECO:0000313" key="4">
    <source>
        <dbReference type="Proteomes" id="UP000694257"/>
    </source>
</evidence>
<dbReference type="PANTHER" id="PTHR21661:SF35">
    <property type="entry name" value="EPOXIDE HYDROLASE"/>
    <property type="match status" value="1"/>
</dbReference>
<name>A0ABX8RZ72_NOCIO</name>
<protein>
    <recommendedName>
        <fullName evidence="5">Epoxide hydrolase</fullName>
    </recommendedName>
</protein>
<evidence type="ECO:0000256" key="1">
    <source>
        <dbReference type="ARBA" id="ARBA00010088"/>
    </source>
</evidence>
<evidence type="ECO:0000313" key="3">
    <source>
        <dbReference type="EMBL" id="QXN94943.1"/>
    </source>
</evidence>
<evidence type="ECO:0008006" key="5">
    <source>
        <dbReference type="Google" id="ProtNLM"/>
    </source>
</evidence>
<gene>
    <name evidence="3" type="ORF">KV110_18980</name>
</gene>
<dbReference type="EMBL" id="CP078145">
    <property type="protein sequence ID" value="QXN94943.1"/>
    <property type="molecule type" value="Genomic_DNA"/>
</dbReference>
<dbReference type="PANTHER" id="PTHR21661">
    <property type="entry name" value="EPOXIDE HYDROLASE 1-RELATED"/>
    <property type="match status" value="1"/>
</dbReference>
<organism evidence="3 4">
    <name type="scientific">Nocardia iowensis</name>
    <dbReference type="NCBI Taxonomy" id="204891"/>
    <lineage>
        <taxon>Bacteria</taxon>
        <taxon>Bacillati</taxon>
        <taxon>Actinomycetota</taxon>
        <taxon>Actinomycetes</taxon>
        <taxon>Mycobacteriales</taxon>
        <taxon>Nocardiaceae</taxon>
        <taxon>Nocardia</taxon>
    </lineage>
</organism>
<keyword evidence="4" id="KW-1185">Reference proteome</keyword>
<dbReference type="Proteomes" id="UP000694257">
    <property type="component" value="Chromosome"/>
</dbReference>
<dbReference type="RefSeq" id="WP_218477666.1">
    <property type="nucleotide sequence ID" value="NZ_BAABJN010000007.1"/>
</dbReference>
<proteinExistence type="inferred from homology"/>
<evidence type="ECO:0000256" key="2">
    <source>
        <dbReference type="ARBA" id="ARBA00022801"/>
    </source>
</evidence>